<reference evidence="5 6" key="1">
    <citation type="journal article" date="2021" name="Elife">
        <title>Chloroplast acquisition without the gene transfer in kleptoplastic sea slugs, Plakobranchus ocellatus.</title>
        <authorList>
            <person name="Maeda T."/>
            <person name="Takahashi S."/>
            <person name="Yoshida T."/>
            <person name="Shimamura S."/>
            <person name="Takaki Y."/>
            <person name="Nagai Y."/>
            <person name="Toyoda A."/>
            <person name="Suzuki Y."/>
            <person name="Arimoto A."/>
            <person name="Ishii H."/>
            <person name="Satoh N."/>
            <person name="Nishiyama T."/>
            <person name="Hasebe M."/>
            <person name="Maruyama T."/>
            <person name="Minagawa J."/>
            <person name="Obokata J."/>
            <person name="Shigenobu S."/>
        </authorList>
    </citation>
    <scope>NUCLEOTIDE SEQUENCE [LARGE SCALE GENOMIC DNA]</scope>
</reference>
<accession>A0AAV3XUS8</accession>
<protein>
    <recommendedName>
        <fullName evidence="4">SMB domain-containing protein</fullName>
    </recommendedName>
</protein>
<feature type="compositionally biased region" description="Polar residues" evidence="2">
    <location>
        <begin position="68"/>
        <end position="79"/>
    </location>
</feature>
<gene>
    <name evidence="5" type="ORF">PoB_000090500</name>
</gene>
<feature type="transmembrane region" description="Helical" evidence="3">
    <location>
        <begin position="12"/>
        <end position="30"/>
    </location>
</feature>
<keyword evidence="3" id="KW-0812">Transmembrane</keyword>
<name>A0AAV3XUS8_9GAST</name>
<evidence type="ECO:0000256" key="3">
    <source>
        <dbReference type="SAM" id="Phobius"/>
    </source>
</evidence>
<dbReference type="Proteomes" id="UP000735302">
    <property type="component" value="Unassembled WGS sequence"/>
</dbReference>
<feature type="region of interest" description="Disordered" evidence="2">
    <location>
        <begin position="67"/>
        <end position="87"/>
    </location>
</feature>
<dbReference type="EMBL" id="BLXT01000089">
    <property type="protein sequence ID" value="GFN74399.1"/>
    <property type="molecule type" value="Genomic_DNA"/>
</dbReference>
<organism evidence="5 6">
    <name type="scientific">Plakobranchus ocellatus</name>
    <dbReference type="NCBI Taxonomy" id="259542"/>
    <lineage>
        <taxon>Eukaryota</taxon>
        <taxon>Metazoa</taxon>
        <taxon>Spiralia</taxon>
        <taxon>Lophotrochozoa</taxon>
        <taxon>Mollusca</taxon>
        <taxon>Gastropoda</taxon>
        <taxon>Heterobranchia</taxon>
        <taxon>Euthyneura</taxon>
        <taxon>Panpulmonata</taxon>
        <taxon>Sacoglossa</taxon>
        <taxon>Placobranchoidea</taxon>
        <taxon>Plakobranchidae</taxon>
        <taxon>Plakobranchus</taxon>
    </lineage>
</organism>
<proteinExistence type="predicted"/>
<dbReference type="PROSITE" id="PS50958">
    <property type="entry name" value="SMB_2"/>
    <property type="match status" value="1"/>
</dbReference>
<dbReference type="AlphaFoldDB" id="A0AAV3XUS8"/>
<keyword evidence="3" id="KW-1133">Transmembrane helix</keyword>
<evidence type="ECO:0000256" key="2">
    <source>
        <dbReference type="SAM" id="MobiDB-lite"/>
    </source>
</evidence>
<keyword evidence="1" id="KW-1015">Disulfide bond</keyword>
<keyword evidence="6" id="KW-1185">Reference proteome</keyword>
<comment type="caution">
    <text evidence="5">The sequence shown here is derived from an EMBL/GenBank/DDBJ whole genome shotgun (WGS) entry which is preliminary data.</text>
</comment>
<feature type="domain" description="SMB" evidence="4">
    <location>
        <begin position="176"/>
        <end position="216"/>
    </location>
</feature>
<dbReference type="InterPro" id="IPR001212">
    <property type="entry name" value="Somatomedin_B_dom"/>
</dbReference>
<evidence type="ECO:0000313" key="5">
    <source>
        <dbReference type="EMBL" id="GFN74399.1"/>
    </source>
</evidence>
<evidence type="ECO:0000313" key="6">
    <source>
        <dbReference type="Proteomes" id="UP000735302"/>
    </source>
</evidence>
<sequence length="793" mass="88784">MVLCSQQIVKTVIYKMATVFLLLSGQFLLISPDMTKTLASAKNLKATTPASEPLNNQTYLMKIENDQPVRNISNSSEKPQSPEENDNISCLATNETADTMKQSKQHNMTNRTVVLKDVDTRGLDTNDSLEERASSVFHGDETFSTLKQLITEPFDTSTSAISSTPLMNTVSPDPIMTFTCESRCNTELSFPCSCSASCVVYGTCCENITLDCPHVWEEGLTRFEHLLQSDIICSDNFIFMISSCPRTPRKNAKRKETSLSTTGELSLENMTIKSENQIAIFDDVDTTPKSSEVTEFISENVSQSDRSTQVSIVERLKKALAAAPVTDSDTGLTFINKSIYDCNKMSQSTAMVWSVESTYNHISPTKMEVFESLQLLNYYELEFGKQIFKAHQCMQNIIEKCDQTAVQGERYEEYTDKCQTTFALMISRFPTTAFYRNIFCAYCNQRLNSNFELVLDNAMMKSNKFRTLMSISKHGTISVTLFQTIAIDLFPWSQAQCSIPDYHELSTSSEWMKESANAESDGRAVCSVTCRGGFFKAQSDGLCKAQHTALLAIADDGLPPLCPAAMNSLAKFLVCGLKSEVESLSYADLDSQSVSVMFDASLNKSLYVIEINLALIHSSFKFFSYDEGDTIQNIYHVALLVKSFQNYRSSHDLCTQQNLENRKLNSDLRVIRTFSLDNYVSITPTTRSLAQGMEELRGPPVDKQNTTTLCLTTLIKLDKAYVNPLRCTEDPVYKLDATLINDFRNSSRCFSYFDNLEVPKKDQANTAMKNGSFLNEGLAIITLLVVLIEIVKI</sequence>
<keyword evidence="3" id="KW-0472">Membrane</keyword>
<evidence type="ECO:0000256" key="1">
    <source>
        <dbReference type="ARBA" id="ARBA00023157"/>
    </source>
</evidence>
<evidence type="ECO:0000259" key="4">
    <source>
        <dbReference type="PROSITE" id="PS50958"/>
    </source>
</evidence>